<evidence type="ECO:0000256" key="2">
    <source>
        <dbReference type="ARBA" id="ARBA00005528"/>
    </source>
</evidence>
<dbReference type="CDD" id="cd18084">
    <property type="entry name" value="RsmE-like"/>
    <property type="match status" value="1"/>
</dbReference>
<comment type="function">
    <text evidence="9">Specifically methylates the N3 position of the uracil ring of uridine 1498 (m3U1498) in 16S rRNA. Acts on the fully assembled 30S ribosomal subunit.</text>
</comment>
<evidence type="ECO:0000256" key="11">
    <source>
        <dbReference type="SAM" id="SignalP"/>
    </source>
</evidence>
<protein>
    <recommendedName>
        <fullName evidence="3">16S rRNA (uracil(1498)-N(3))-methyltransferase</fullName>
        <ecNumber evidence="3">2.1.1.193</ecNumber>
    </recommendedName>
</protein>
<sequence length="418" mass="46260">MVSLFASLHLLWLSLSVVVAMVKMPCVDANTSMKFPAAFTSCALRQRCVPRSARRKALRMNLVALDSEEIKKCWNLPRLYVGTHSVATLTAGASIGLSQEQTHYLTKVMRLLKKKRQKSTDDNNDVTVDRDCIRIFNGCDGEWLAKVHVLEQNGDESTSDGNKNKRKRRQSRQGDITLVAECIHQLRMQDIDKDAARPWLLFAPLKKQSRMKLLMEKCTELGTGRIIPVVSDRTEGSAVLSLLGSAALETDQVYGTKRSSSDNDMSFEKLEMQAIEASEQCERLSIPCISKDVGLPLPDEGLGSALWRVQDVVEQWAGGWEEQKRVLLICRERCSEENVSDGKAIVLPLLHALHSNIQVAFLVGPEGGWSVEEEALFDGICSKYNNEDGAPVKCVSLGTSVLRAETASILATGAWALV</sequence>
<evidence type="ECO:0000256" key="8">
    <source>
        <dbReference type="ARBA" id="ARBA00022691"/>
    </source>
</evidence>
<feature type="domain" description="Ribosomal RNA small subunit methyltransferase E methyltransferase" evidence="12">
    <location>
        <begin position="316"/>
        <end position="415"/>
    </location>
</feature>
<evidence type="ECO:0000256" key="6">
    <source>
        <dbReference type="ARBA" id="ARBA00022603"/>
    </source>
</evidence>
<feature type="non-terminal residue" evidence="13">
    <location>
        <position position="418"/>
    </location>
</feature>
<dbReference type="GO" id="GO:0005737">
    <property type="term" value="C:cytoplasm"/>
    <property type="evidence" value="ECO:0007669"/>
    <property type="project" value="UniProtKB-SubCell"/>
</dbReference>
<keyword evidence="8" id="KW-0949">S-adenosyl-L-methionine</keyword>
<keyword evidence="6 13" id="KW-0489">Methyltransferase</keyword>
<keyword evidence="5" id="KW-0698">rRNA processing</keyword>
<evidence type="ECO:0000256" key="3">
    <source>
        <dbReference type="ARBA" id="ARBA00012328"/>
    </source>
</evidence>
<dbReference type="Proteomes" id="UP001224775">
    <property type="component" value="Unassembled WGS sequence"/>
</dbReference>
<comment type="catalytic activity">
    <reaction evidence="10">
        <text>uridine(1498) in 16S rRNA + S-adenosyl-L-methionine = N(3)-methyluridine(1498) in 16S rRNA + S-adenosyl-L-homocysteine + H(+)</text>
        <dbReference type="Rhea" id="RHEA:42920"/>
        <dbReference type="Rhea" id="RHEA-COMP:10283"/>
        <dbReference type="Rhea" id="RHEA-COMP:10284"/>
        <dbReference type="ChEBI" id="CHEBI:15378"/>
        <dbReference type="ChEBI" id="CHEBI:57856"/>
        <dbReference type="ChEBI" id="CHEBI:59789"/>
        <dbReference type="ChEBI" id="CHEBI:65315"/>
        <dbReference type="ChEBI" id="CHEBI:74502"/>
        <dbReference type="EC" id="2.1.1.193"/>
    </reaction>
</comment>
<dbReference type="Pfam" id="PF04452">
    <property type="entry name" value="Methyltrans_RNA"/>
    <property type="match status" value="1"/>
</dbReference>
<dbReference type="GO" id="GO:0070475">
    <property type="term" value="P:rRNA base methylation"/>
    <property type="evidence" value="ECO:0007669"/>
    <property type="project" value="TreeGrafter"/>
</dbReference>
<keyword evidence="7 13" id="KW-0808">Transferase</keyword>
<name>A0AAD8Y1H4_9STRA</name>
<evidence type="ECO:0000256" key="1">
    <source>
        <dbReference type="ARBA" id="ARBA00004496"/>
    </source>
</evidence>
<feature type="chain" id="PRO_5042043112" description="16S rRNA (uracil(1498)-N(3))-methyltransferase" evidence="11">
    <location>
        <begin position="30"/>
        <end position="418"/>
    </location>
</feature>
<evidence type="ECO:0000313" key="14">
    <source>
        <dbReference type="Proteomes" id="UP001224775"/>
    </source>
</evidence>
<dbReference type="InterPro" id="IPR029026">
    <property type="entry name" value="tRNA_m1G_MTases_N"/>
</dbReference>
<keyword evidence="4" id="KW-0963">Cytoplasm</keyword>
<dbReference type="EC" id="2.1.1.193" evidence="3"/>
<dbReference type="PANTHER" id="PTHR30027">
    <property type="entry name" value="RIBOSOMAL RNA SMALL SUBUNIT METHYLTRANSFERASE E"/>
    <property type="match status" value="1"/>
</dbReference>
<accession>A0AAD8Y1H4</accession>
<evidence type="ECO:0000259" key="12">
    <source>
        <dbReference type="Pfam" id="PF04452"/>
    </source>
</evidence>
<evidence type="ECO:0000256" key="7">
    <source>
        <dbReference type="ARBA" id="ARBA00022679"/>
    </source>
</evidence>
<dbReference type="AlphaFoldDB" id="A0AAD8Y1H4"/>
<evidence type="ECO:0000256" key="9">
    <source>
        <dbReference type="ARBA" id="ARBA00025699"/>
    </source>
</evidence>
<evidence type="ECO:0000256" key="4">
    <source>
        <dbReference type="ARBA" id="ARBA00022490"/>
    </source>
</evidence>
<evidence type="ECO:0000313" key="13">
    <source>
        <dbReference type="EMBL" id="KAK1737161.1"/>
    </source>
</evidence>
<feature type="signal peptide" evidence="11">
    <location>
        <begin position="1"/>
        <end position="29"/>
    </location>
</feature>
<evidence type="ECO:0000256" key="10">
    <source>
        <dbReference type="ARBA" id="ARBA00047944"/>
    </source>
</evidence>
<dbReference type="PANTHER" id="PTHR30027:SF3">
    <property type="entry name" value="16S RRNA (URACIL(1498)-N(3))-METHYLTRANSFERASE"/>
    <property type="match status" value="1"/>
</dbReference>
<gene>
    <name evidence="13" type="ORF">QTG54_012028</name>
</gene>
<reference evidence="13" key="1">
    <citation type="submission" date="2023-06" db="EMBL/GenBank/DDBJ databases">
        <title>Survivors Of The Sea: Transcriptome response of Skeletonema marinoi to long-term dormancy.</title>
        <authorList>
            <person name="Pinder M.I.M."/>
            <person name="Kourtchenko O."/>
            <person name="Robertson E.K."/>
            <person name="Larsson T."/>
            <person name="Maumus F."/>
            <person name="Osuna-Cruz C.M."/>
            <person name="Vancaester E."/>
            <person name="Stenow R."/>
            <person name="Vandepoele K."/>
            <person name="Ploug H."/>
            <person name="Bruchert V."/>
            <person name="Godhe A."/>
            <person name="Topel M."/>
        </authorList>
    </citation>
    <scope>NUCLEOTIDE SEQUENCE</scope>
    <source>
        <strain evidence="13">R05AC</strain>
    </source>
</reference>
<comment type="similarity">
    <text evidence="2">Belongs to the RNA methyltransferase RsmE family.</text>
</comment>
<dbReference type="InterPro" id="IPR006700">
    <property type="entry name" value="RsmE"/>
</dbReference>
<dbReference type="EMBL" id="JATAAI010000026">
    <property type="protein sequence ID" value="KAK1737161.1"/>
    <property type="molecule type" value="Genomic_DNA"/>
</dbReference>
<keyword evidence="14" id="KW-1185">Reference proteome</keyword>
<proteinExistence type="inferred from homology"/>
<organism evidence="13 14">
    <name type="scientific">Skeletonema marinoi</name>
    <dbReference type="NCBI Taxonomy" id="267567"/>
    <lineage>
        <taxon>Eukaryota</taxon>
        <taxon>Sar</taxon>
        <taxon>Stramenopiles</taxon>
        <taxon>Ochrophyta</taxon>
        <taxon>Bacillariophyta</taxon>
        <taxon>Coscinodiscophyceae</taxon>
        <taxon>Thalassiosirophycidae</taxon>
        <taxon>Thalassiosirales</taxon>
        <taxon>Skeletonemataceae</taxon>
        <taxon>Skeletonema</taxon>
        <taxon>Skeletonema marinoi-dohrnii complex</taxon>
    </lineage>
</organism>
<keyword evidence="11" id="KW-0732">Signal</keyword>
<comment type="subcellular location">
    <subcellularLocation>
        <location evidence="1">Cytoplasm</location>
    </subcellularLocation>
</comment>
<dbReference type="Gene3D" id="3.40.1280.10">
    <property type="match status" value="1"/>
</dbReference>
<dbReference type="SUPFAM" id="SSF75217">
    <property type="entry name" value="alpha/beta knot"/>
    <property type="match status" value="1"/>
</dbReference>
<evidence type="ECO:0000256" key="5">
    <source>
        <dbReference type="ARBA" id="ARBA00022552"/>
    </source>
</evidence>
<dbReference type="GO" id="GO:0070042">
    <property type="term" value="F:rRNA (uridine-N3-)-methyltransferase activity"/>
    <property type="evidence" value="ECO:0007669"/>
    <property type="project" value="TreeGrafter"/>
</dbReference>
<dbReference type="InterPro" id="IPR029028">
    <property type="entry name" value="Alpha/beta_knot_MTases"/>
</dbReference>
<comment type="caution">
    <text evidence="13">The sequence shown here is derived from an EMBL/GenBank/DDBJ whole genome shotgun (WGS) entry which is preliminary data.</text>
</comment>
<dbReference type="InterPro" id="IPR046886">
    <property type="entry name" value="RsmE_MTase_dom"/>
</dbReference>